<name>A0A9N9Q1S7_9HELO</name>
<feature type="compositionally biased region" description="Basic and acidic residues" evidence="1">
    <location>
        <begin position="1"/>
        <end position="10"/>
    </location>
</feature>
<feature type="compositionally biased region" description="Acidic residues" evidence="1">
    <location>
        <begin position="60"/>
        <end position="82"/>
    </location>
</feature>
<evidence type="ECO:0000256" key="1">
    <source>
        <dbReference type="SAM" id="MobiDB-lite"/>
    </source>
</evidence>
<sequence length="167" mass="19004">MEMGRSREAISRSNSHSPFARSTHSLSRTCSISPLTLSNSPLPPPLLPLPTLQSYSSSESFEEEEEESDEDVEYFEDDDEEPVQFRNPWEAGNPLIDDEEEAWWCVYLNRRADGDLPTRLGQLTEQRRLTKKRLQAEVSKDTVPHYSFAISIPPSALDYALADNRAD</sequence>
<accession>A0A9N9Q1S7</accession>
<organism evidence="2 3">
    <name type="scientific">Hymenoscyphus albidus</name>
    <dbReference type="NCBI Taxonomy" id="595503"/>
    <lineage>
        <taxon>Eukaryota</taxon>
        <taxon>Fungi</taxon>
        <taxon>Dikarya</taxon>
        <taxon>Ascomycota</taxon>
        <taxon>Pezizomycotina</taxon>
        <taxon>Leotiomycetes</taxon>
        <taxon>Helotiales</taxon>
        <taxon>Helotiaceae</taxon>
        <taxon>Hymenoscyphus</taxon>
    </lineage>
</organism>
<reference evidence="2" key="1">
    <citation type="submission" date="2021-07" db="EMBL/GenBank/DDBJ databases">
        <authorList>
            <person name="Durling M."/>
        </authorList>
    </citation>
    <scope>NUCLEOTIDE SEQUENCE</scope>
</reference>
<dbReference type="OrthoDB" id="10587979at2759"/>
<feature type="region of interest" description="Disordered" evidence="1">
    <location>
        <begin position="1"/>
        <end position="93"/>
    </location>
</feature>
<dbReference type="Proteomes" id="UP000701801">
    <property type="component" value="Unassembled WGS sequence"/>
</dbReference>
<keyword evidence="3" id="KW-1185">Reference proteome</keyword>
<comment type="caution">
    <text evidence="2">The sequence shown here is derived from an EMBL/GenBank/DDBJ whole genome shotgun (WGS) entry which is preliminary data.</text>
</comment>
<dbReference type="EMBL" id="CAJVRM010000026">
    <property type="protein sequence ID" value="CAG8971702.1"/>
    <property type="molecule type" value="Genomic_DNA"/>
</dbReference>
<feature type="compositionally biased region" description="Low complexity" evidence="1">
    <location>
        <begin position="49"/>
        <end position="59"/>
    </location>
</feature>
<evidence type="ECO:0000313" key="3">
    <source>
        <dbReference type="Proteomes" id="UP000701801"/>
    </source>
</evidence>
<proteinExistence type="predicted"/>
<dbReference type="AlphaFoldDB" id="A0A9N9Q1S7"/>
<evidence type="ECO:0000313" key="2">
    <source>
        <dbReference type="EMBL" id="CAG8971702.1"/>
    </source>
</evidence>
<feature type="compositionally biased region" description="Polar residues" evidence="1">
    <location>
        <begin position="11"/>
        <end position="32"/>
    </location>
</feature>
<gene>
    <name evidence="2" type="ORF">HYALB_00003170</name>
</gene>
<protein>
    <submittedName>
        <fullName evidence="2">Uncharacterized protein</fullName>
    </submittedName>
</protein>